<dbReference type="STRING" id="1494590.ATN84_06975"/>
<evidence type="ECO:0000259" key="8">
    <source>
        <dbReference type="PROSITE" id="PS50110"/>
    </source>
</evidence>
<keyword evidence="11" id="KW-1185">Reference proteome</keyword>
<proteinExistence type="predicted"/>
<dbReference type="GO" id="GO:0006355">
    <property type="term" value="P:regulation of DNA-templated transcription"/>
    <property type="evidence" value="ECO:0007669"/>
    <property type="project" value="InterPro"/>
</dbReference>
<evidence type="ECO:0000256" key="2">
    <source>
        <dbReference type="ARBA" id="ARBA00023012"/>
    </source>
</evidence>
<dbReference type="Proteomes" id="UP000070107">
    <property type="component" value="Unassembled WGS sequence"/>
</dbReference>
<dbReference type="AlphaFoldDB" id="A0A135I1W6"/>
<protein>
    <recommendedName>
        <fullName evidence="12">OmpR/PhoB-type domain-containing protein</fullName>
    </recommendedName>
</protein>
<dbReference type="GO" id="GO:0005829">
    <property type="term" value="C:cytosol"/>
    <property type="evidence" value="ECO:0007669"/>
    <property type="project" value="TreeGrafter"/>
</dbReference>
<name>A0A135I1W6_9HYPH</name>
<evidence type="ECO:0000256" key="7">
    <source>
        <dbReference type="PROSITE-ProRule" id="PRU01091"/>
    </source>
</evidence>
<keyword evidence="2" id="KW-0902">Two-component regulatory system</keyword>
<dbReference type="RefSeq" id="WP_068880769.1">
    <property type="nucleotide sequence ID" value="NZ_LNTU01000001.1"/>
</dbReference>
<keyword evidence="3" id="KW-0805">Transcription regulation</keyword>
<dbReference type="CDD" id="cd00383">
    <property type="entry name" value="trans_reg_C"/>
    <property type="match status" value="1"/>
</dbReference>
<dbReference type="SUPFAM" id="SSF52172">
    <property type="entry name" value="CheY-like"/>
    <property type="match status" value="1"/>
</dbReference>
<dbReference type="PANTHER" id="PTHR48111:SF1">
    <property type="entry name" value="TWO-COMPONENT RESPONSE REGULATOR ORR33"/>
    <property type="match status" value="1"/>
</dbReference>
<dbReference type="InterPro" id="IPR036388">
    <property type="entry name" value="WH-like_DNA-bd_sf"/>
</dbReference>
<dbReference type="InterPro" id="IPR011006">
    <property type="entry name" value="CheY-like_superfamily"/>
</dbReference>
<evidence type="ECO:0000256" key="4">
    <source>
        <dbReference type="ARBA" id="ARBA00023125"/>
    </source>
</evidence>
<gene>
    <name evidence="10" type="ORF">ATN84_06975</name>
</gene>
<dbReference type="GO" id="GO:0000156">
    <property type="term" value="F:phosphorelay response regulator activity"/>
    <property type="evidence" value="ECO:0007669"/>
    <property type="project" value="TreeGrafter"/>
</dbReference>
<feature type="domain" description="Response regulatory" evidence="8">
    <location>
        <begin position="2"/>
        <end position="116"/>
    </location>
</feature>
<evidence type="ECO:0000313" key="11">
    <source>
        <dbReference type="Proteomes" id="UP000070107"/>
    </source>
</evidence>
<dbReference type="SUPFAM" id="SSF46894">
    <property type="entry name" value="C-terminal effector domain of the bipartite response regulators"/>
    <property type="match status" value="1"/>
</dbReference>
<sequence length="238" mass="25855">MRVIVHSTDVQLFLLLRHILGSEGFAAHLVMSPDEAKALCGKEPVGLVIIDGSLPGVDVAGYCHAIKAISPLIAMAILSNRPVGPYRVPELSDLVDLVIAHPFDPAVLIGFLKTRCKIPPLKTGRSGETVLHYADIELDIASIKVRRRGRDVALTALQFRLLRYLLAHPTMVRSRDELIAAGWSEGADVEPRTVDIHIGHLRRALSRHGPDVIRTVRGEGYALDADAARQNQASPGPS</sequence>
<dbReference type="PANTHER" id="PTHR48111">
    <property type="entry name" value="REGULATOR OF RPOS"/>
    <property type="match status" value="1"/>
</dbReference>
<keyword evidence="5" id="KW-0804">Transcription</keyword>
<dbReference type="Pfam" id="PF00486">
    <property type="entry name" value="Trans_reg_C"/>
    <property type="match status" value="1"/>
</dbReference>
<evidence type="ECO:0000313" key="10">
    <source>
        <dbReference type="EMBL" id="KXF79432.1"/>
    </source>
</evidence>
<dbReference type="EMBL" id="LNTU01000001">
    <property type="protein sequence ID" value="KXF79432.1"/>
    <property type="molecule type" value="Genomic_DNA"/>
</dbReference>
<dbReference type="Gene3D" id="3.40.50.2300">
    <property type="match status" value="1"/>
</dbReference>
<dbReference type="PROSITE" id="PS51755">
    <property type="entry name" value="OMPR_PHOB"/>
    <property type="match status" value="1"/>
</dbReference>
<accession>A0A135I1W6</accession>
<dbReference type="InterPro" id="IPR001789">
    <property type="entry name" value="Sig_transdc_resp-reg_receiver"/>
</dbReference>
<dbReference type="Gene3D" id="1.10.10.10">
    <property type="entry name" value="Winged helix-like DNA-binding domain superfamily/Winged helix DNA-binding domain"/>
    <property type="match status" value="1"/>
</dbReference>
<feature type="domain" description="OmpR/PhoB-type" evidence="9">
    <location>
        <begin position="128"/>
        <end position="225"/>
    </location>
</feature>
<evidence type="ECO:0000259" key="9">
    <source>
        <dbReference type="PROSITE" id="PS51755"/>
    </source>
</evidence>
<dbReference type="InterPro" id="IPR001867">
    <property type="entry name" value="OmpR/PhoB-type_DNA-bd"/>
</dbReference>
<dbReference type="InterPro" id="IPR016032">
    <property type="entry name" value="Sig_transdc_resp-reg_C-effctor"/>
</dbReference>
<dbReference type="OrthoDB" id="8282559at2"/>
<evidence type="ECO:0008006" key="12">
    <source>
        <dbReference type="Google" id="ProtNLM"/>
    </source>
</evidence>
<organism evidence="10 11">
    <name type="scientific">Paramesorhizobium deserti</name>
    <dbReference type="NCBI Taxonomy" id="1494590"/>
    <lineage>
        <taxon>Bacteria</taxon>
        <taxon>Pseudomonadati</taxon>
        <taxon>Pseudomonadota</taxon>
        <taxon>Alphaproteobacteria</taxon>
        <taxon>Hyphomicrobiales</taxon>
        <taxon>Phyllobacteriaceae</taxon>
        <taxon>Paramesorhizobium</taxon>
    </lineage>
</organism>
<dbReference type="SMART" id="SM00862">
    <property type="entry name" value="Trans_reg_C"/>
    <property type="match status" value="1"/>
</dbReference>
<evidence type="ECO:0000256" key="3">
    <source>
        <dbReference type="ARBA" id="ARBA00023015"/>
    </source>
</evidence>
<reference evidence="10 11" key="1">
    <citation type="submission" date="2015-11" db="EMBL/GenBank/DDBJ databases">
        <title>Draft genome sequence of Paramesorhizobium deserti A-3-E, a strain highly resistant to diverse beta-lactam antibiotics.</title>
        <authorList>
            <person name="Lv R."/>
            <person name="Yang X."/>
            <person name="Fang N."/>
            <person name="Guo J."/>
            <person name="Luo X."/>
            <person name="Peng F."/>
            <person name="Yang R."/>
            <person name="Cui Y."/>
            <person name="Fang C."/>
            <person name="Song Y."/>
        </authorList>
    </citation>
    <scope>NUCLEOTIDE SEQUENCE [LARGE SCALE GENOMIC DNA]</scope>
    <source>
        <strain evidence="10 11">A-3-E</strain>
    </source>
</reference>
<feature type="modified residue" description="4-aspartylphosphate" evidence="6">
    <location>
        <position position="51"/>
    </location>
</feature>
<dbReference type="PROSITE" id="PS50110">
    <property type="entry name" value="RESPONSE_REGULATORY"/>
    <property type="match status" value="1"/>
</dbReference>
<comment type="caution">
    <text evidence="10">The sequence shown here is derived from an EMBL/GenBank/DDBJ whole genome shotgun (WGS) entry which is preliminary data.</text>
</comment>
<evidence type="ECO:0000256" key="6">
    <source>
        <dbReference type="PROSITE-ProRule" id="PRU00169"/>
    </source>
</evidence>
<keyword evidence="1 6" id="KW-0597">Phosphoprotein</keyword>
<dbReference type="InterPro" id="IPR039420">
    <property type="entry name" value="WalR-like"/>
</dbReference>
<keyword evidence="4 7" id="KW-0238">DNA-binding</keyword>
<dbReference type="GO" id="GO:0032993">
    <property type="term" value="C:protein-DNA complex"/>
    <property type="evidence" value="ECO:0007669"/>
    <property type="project" value="TreeGrafter"/>
</dbReference>
<evidence type="ECO:0000256" key="5">
    <source>
        <dbReference type="ARBA" id="ARBA00023163"/>
    </source>
</evidence>
<evidence type="ECO:0000256" key="1">
    <source>
        <dbReference type="ARBA" id="ARBA00022553"/>
    </source>
</evidence>
<dbReference type="GO" id="GO:0000976">
    <property type="term" value="F:transcription cis-regulatory region binding"/>
    <property type="evidence" value="ECO:0007669"/>
    <property type="project" value="TreeGrafter"/>
</dbReference>
<feature type="DNA-binding region" description="OmpR/PhoB-type" evidence="7">
    <location>
        <begin position="128"/>
        <end position="225"/>
    </location>
</feature>